<comment type="similarity">
    <text evidence="1">Belongs to the enoyl-CoA hydratase/isomerase family.</text>
</comment>
<dbReference type="PANTHER" id="PTHR11941">
    <property type="entry name" value="ENOYL-COA HYDRATASE-RELATED"/>
    <property type="match status" value="1"/>
</dbReference>
<dbReference type="CDD" id="cd06558">
    <property type="entry name" value="crotonase-like"/>
    <property type="match status" value="1"/>
</dbReference>
<organism evidence="8 9">
    <name type="scientific">Agrococcus baldri</name>
    <dbReference type="NCBI Taxonomy" id="153730"/>
    <lineage>
        <taxon>Bacteria</taxon>
        <taxon>Bacillati</taxon>
        <taxon>Actinomycetota</taxon>
        <taxon>Actinomycetes</taxon>
        <taxon>Micrococcales</taxon>
        <taxon>Microbacteriaceae</taxon>
        <taxon>Agrococcus</taxon>
    </lineage>
</organism>
<evidence type="ECO:0000313" key="9">
    <source>
        <dbReference type="Proteomes" id="UP000198506"/>
    </source>
</evidence>
<dbReference type="InterPro" id="IPR014748">
    <property type="entry name" value="Enoyl-CoA_hydra_C"/>
</dbReference>
<feature type="domain" description="Thiolase-like protein type 1 additional C-terminal" evidence="7">
    <location>
        <begin position="426"/>
        <end position="504"/>
    </location>
</feature>
<dbReference type="InterPro" id="IPR029045">
    <property type="entry name" value="ClpP/crotonase-like_dom_sf"/>
</dbReference>
<protein>
    <recommendedName>
        <fullName evidence="2">enoyl-CoA hydratase</fullName>
        <ecNumber evidence="2">4.2.1.17</ecNumber>
    </recommendedName>
</protein>
<dbReference type="AlphaFoldDB" id="A0AA94HMP9"/>
<dbReference type="Gene3D" id="2.40.50.840">
    <property type="match status" value="1"/>
</dbReference>
<dbReference type="Gene3D" id="1.10.12.10">
    <property type="entry name" value="Lyase 2-enoyl-coa Hydratase, Chain A, domain 2"/>
    <property type="match status" value="1"/>
</dbReference>
<comment type="caution">
    <text evidence="8">The sequence shown here is derived from an EMBL/GenBank/DDBJ whole genome shotgun (WGS) entry which is preliminary data.</text>
</comment>
<sequence length="789" mass="83230">MNTIDPRTPVIIGVGQHLDAYGKEGYEALSAVDLAGRAAAAAVADSGVSPDAVSVAIDTVGGIRQFETSTPGAPAPLGRSNNFPRSVAARIGAAPRRAILEVGGGQSSQHLVTELAGSIAAGESRVALVFGSEAISTARALAKSEDRPDFSESIGGDLEDRGFGLKGMMSMEASAHGLVDAPSQYALVENARRARLGLDRKAYDAKIGELFAPFTAVAARNPYAAAPTERSAEELVTPTEANRPIADPYNRYVVARDQVNQGAAVLLASVEAARELGVPEDRWVFIHGHSDARERDLMDRQDLSGSPAARLATDQALEMAGVTADDISTFDFYSCFPVPVFNVAVDGLGLDPKDERGLTLTGGLPFFGGAGNNYSMHGIAETVERARQAPGTFGFVGANGGVCSKYSVGIYSTTPREWQLDRSAQIQAIIDAQEPVAQISRADGWATVETYTVKHDREGRRTGIVIGRLEATGERFVAMGVDGDDDILALLASDEPIGARVWVVSAAPGNRVTTTPERALELLPPRPKGLRESYEHVLVARDGHVLEVTINRPEARNALFPAAHEELAEIFDAFFADHELWVAILTGAGDQAFCAGNDLVYSASGKPNYVPASGFGGLTSRRGMNKPVIVAVNGFAMGGGFEIALASHLVVADETAQFALSEVKVGLVAGAGGVIRLPRAIPPKIANELILTGRRIGAQEAKDLGIVSRVAPAGQALTAARELATEITVNSPTSVRISLEVMAEAQQHADPLDAVTARTGLLDELMASEDAMEGMSAFAQKRAPQWQNR</sequence>
<dbReference type="Gene3D" id="3.90.226.10">
    <property type="entry name" value="2-enoyl-CoA Hydratase, Chain A, domain 1"/>
    <property type="match status" value="1"/>
</dbReference>
<dbReference type="GO" id="GO:0016746">
    <property type="term" value="F:acyltransferase activity"/>
    <property type="evidence" value="ECO:0007669"/>
    <property type="project" value="InterPro"/>
</dbReference>
<keyword evidence="3" id="KW-0443">Lipid metabolism</keyword>
<dbReference type="RefSeq" id="WP_092917523.1">
    <property type="nucleotide sequence ID" value="NZ_FOZN01000002.1"/>
</dbReference>
<evidence type="ECO:0000256" key="2">
    <source>
        <dbReference type="ARBA" id="ARBA00012076"/>
    </source>
</evidence>
<dbReference type="GO" id="GO:0004300">
    <property type="term" value="F:enoyl-CoA hydratase activity"/>
    <property type="evidence" value="ECO:0007669"/>
    <property type="project" value="UniProtKB-EC"/>
</dbReference>
<evidence type="ECO:0000256" key="6">
    <source>
        <dbReference type="ARBA" id="ARBA00023717"/>
    </source>
</evidence>
<comment type="catalytic activity">
    <reaction evidence="6">
        <text>a 4-saturated-(3S)-3-hydroxyacyl-CoA = a (3E)-enoyl-CoA + H2O</text>
        <dbReference type="Rhea" id="RHEA:20724"/>
        <dbReference type="ChEBI" id="CHEBI:15377"/>
        <dbReference type="ChEBI" id="CHEBI:58521"/>
        <dbReference type="ChEBI" id="CHEBI:137480"/>
        <dbReference type="EC" id="4.2.1.17"/>
    </reaction>
</comment>
<gene>
    <name evidence="8" type="ORF">SAMN04487783_1591</name>
</gene>
<dbReference type="EC" id="4.2.1.17" evidence="2"/>
<accession>A0AA94HMP9</accession>
<keyword evidence="9" id="KW-1185">Reference proteome</keyword>
<evidence type="ECO:0000256" key="1">
    <source>
        <dbReference type="ARBA" id="ARBA00005254"/>
    </source>
</evidence>
<dbReference type="Pfam" id="PF00378">
    <property type="entry name" value="ECH_1"/>
    <property type="match status" value="1"/>
</dbReference>
<dbReference type="SUPFAM" id="SSF53901">
    <property type="entry name" value="Thiolase-like"/>
    <property type="match status" value="2"/>
</dbReference>
<dbReference type="InterPro" id="IPR001753">
    <property type="entry name" value="Enoyl-CoA_hydra/iso"/>
</dbReference>
<dbReference type="NCBIfam" id="NF006105">
    <property type="entry name" value="PRK08257.1-4"/>
    <property type="match status" value="1"/>
</dbReference>
<evidence type="ECO:0000256" key="5">
    <source>
        <dbReference type="ARBA" id="ARBA00023709"/>
    </source>
</evidence>
<dbReference type="Gene3D" id="3.40.47.10">
    <property type="match status" value="1"/>
</dbReference>
<comment type="catalytic activity">
    <reaction evidence="5">
        <text>a (3S)-3-hydroxyacyl-CoA = a (2E)-enoyl-CoA + H2O</text>
        <dbReference type="Rhea" id="RHEA:16105"/>
        <dbReference type="ChEBI" id="CHEBI:15377"/>
        <dbReference type="ChEBI" id="CHEBI:57318"/>
        <dbReference type="ChEBI" id="CHEBI:58856"/>
        <dbReference type="EC" id="4.2.1.17"/>
    </reaction>
</comment>
<evidence type="ECO:0000259" key="7">
    <source>
        <dbReference type="Pfam" id="PF18313"/>
    </source>
</evidence>
<evidence type="ECO:0000256" key="3">
    <source>
        <dbReference type="ARBA" id="ARBA00023098"/>
    </source>
</evidence>
<evidence type="ECO:0000256" key="4">
    <source>
        <dbReference type="ARBA" id="ARBA00023239"/>
    </source>
</evidence>
<dbReference type="InterPro" id="IPR016039">
    <property type="entry name" value="Thiolase-like"/>
</dbReference>
<dbReference type="Proteomes" id="UP000198506">
    <property type="component" value="Unassembled WGS sequence"/>
</dbReference>
<dbReference type="PANTHER" id="PTHR11941:SF169">
    <property type="entry name" value="(7AS)-7A-METHYL-1,5-DIOXO-2,3,5,6,7,7A-HEXAHYDRO-1H-INDENE-CARBOXYL-COA HYDROLASE"/>
    <property type="match status" value="1"/>
</dbReference>
<dbReference type="EMBL" id="FOZN01000002">
    <property type="protein sequence ID" value="SFS11540.1"/>
    <property type="molecule type" value="Genomic_DNA"/>
</dbReference>
<name>A0AA94HMP9_9MICO</name>
<dbReference type="Pfam" id="PF18313">
    <property type="entry name" value="TLP1_add_C"/>
    <property type="match status" value="1"/>
</dbReference>
<dbReference type="InterPro" id="IPR040771">
    <property type="entry name" value="TLP1_add_C"/>
</dbReference>
<dbReference type="SUPFAM" id="SSF52096">
    <property type="entry name" value="ClpP/crotonase"/>
    <property type="match status" value="1"/>
</dbReference>
<keyword evidence="4" id="KW-0456">Lyase</keyword>
<proteinExistence type="inferred from homology"/>
<reference evidence="8 9" key="1">
    <citation type="submission" date="2016-10" db="EMBL/GenBank/DDBJ databases">
        <authorList>
            <person name="Varghese N."/>
            <person name="Submissions S."/>
        </authorList>
    </citation>
    <scope>NUCLEOTIDE SEQUENCE [LARGE SCALE GENOMIC DNA]</scope>
    <source>
        <strain evidence="8 9">IAM 15147</strain>
    </source>
</reference>
<evidence type="ECO:0000313" key="8">
    <source>
        <dbReference type="EMBL" id="SFS11540.1"/>
    </source>
</evidence>
<dbReference type="GO" id="GO:0006635">
    <property type="term" value="P:fatty acid beta-oxidation"/>
    <property type="evidence" value="ECO:0007669"/>
    <property type="project" value="TreeGrafter"/>
</dbReference>
<dbReference type="FunFam" id="3.90.226.10:FF:000009">
    <property type="entry name" value="Carnitinyl-CoA dehydratase"/>
    <property type="match status" value="1"/>
</dbReference>